<sequence length="255" mass="26468">MLLGTGKFRDFTVMRAALEASGTQIVTVAVRRVELNAPGHAGLLDAVDWDRYQLLPNTAGCRTADEAVRVARLARAATGTNWVKLEVIPDARHLLPDPVGTLRAAETLAADGFTVLPYVQADAVLARALEAAGCAAVMPLASPIGTGRGLRAPELLRTVLDGAQVPIIVDAGLGVPSDAAQALELGADAALLNTAVAEARDPERMAYAFALGVQAGRAAFLAGRMLPRDHASPSSPPEGAVRLPDPEVPDPEGPL</sequence>
<evidence type="ECO:0000256" key="6">
    <source>
        <dbReference type="ARBA" id="ARBA00023270"/>
    </source>
</evidence>
<accession>A0ABQ2RVE2</accession>
<evidence type="ECO:0000256" key="2">
    <source>
        <dbReference type="ARBA" id="ARBA00004948"/>
    </source>
</evidence>
<keyword evidence="5 8" id="KW-0784">Thiamine biosynthesis</keyword>
<dbReference type="InterPro" id="IPR013785">
    <property type="entry name" value="Aldolase_TIM"/>
</dbReference>
<keyword evidence="12" id="KW-1185">Reference proteome</keyword>
<dbReference type="Proteomes" id="UP000634308">
    <property type="component" value="Unassembled WGS sequence"/>
</dbReference>
<evidence type="ECO:0000256" key="3">
    <source>
        <dbReference type="ARBA" id="ARBA00011960"/>
    </source>
</evidence>
<evidence type="ECO:0000256" key="9">
    <source>
        <dbReference type="SAM" id="MobiDB-lite"/>
    </source>
</evidence>
<dbReference type="SUPFAM" id="SSF110399">
    <property type="entry name" value="ThiG-like"/>
    <property type="match status" value="1"/>
</dbReference>
<dbReference type="CDD" id="cd04728">
    <property type="entry name" value="ThiG"/>
    <property type="match status" value="1"/>
</dbReference>
<keyword evidence="8" id="KW-0963">Cytoplasm</keyword>
<comment type="similarity">
    <text evidence="8">Belongs to the ThiG family.</text>
</comment>
<dbReference type="PANTHER" id="PTHR34266:SF2">
    <property type="entry name" value="THIAZOLE SYNTHASE"/>
    <property type="match status" value="1"/>
</dbReference>
<evidence type="ECO:0000256" key="7">
    <source>
        <dbReference type="ARBA" id="ARBA00049897"/>
    </source>
</evidence>
<gene>
    <name evidence="8 11" type="primary">thiG</name>
    <name evidence="11" type="ORF">GCM10008959_23160</name>
</gene>
<comment type="function">
    <text evidence="1 8">Catalyzes the rearrangement of 1-deoxy-D-xylulose 5-phosphate (DXP) to produce the thiazole phosphate moiety of thiamine. Sulfur is provided by the thiocarboxylate moiety of the carrier protein ThiS. In vitro, sulfur can be provided by H(2)S.</text>
</comment>
<evidence type="ECO:0000313" key="11">
    <source>
        <dbReference type="EMBL" id="GGR60587.1"/>
    </source>
</evidence>
<dbReference type="HAMAP" id="MF_00443">
    <property type="entry name" value="ThiG"/>
    <property type="match status" value="1"/>
</dbReference>
<feature type="domain" description="Thiazole synthase ThiG" evidence="10">
    <location>
        <begin position="1"/>
        <end position="236"/>
    </location>
</feature>
<keyword evidence="4 8" id="KW-0808">Transferase</keyword>
<feature type="active site" description="Schiff-base intermediate with DXP" evidence="8">
    <location>
        <position position="84"/>
    </location>
</feature>
<dbReference type="EMBL" id="BMQM01000014">
    <property type="protein sequence ID" value="GGR60587.1"/>
    <property type="molecule type" value="Genomic_DNA"/>
</dbReference>
<keyword evidence="6 8" id="KW-0704">Schiff base</keyword>
<reference evidence="12" key="1">
    <citation type="journal article" date="2019" name="Int. J. Syst. Evol. Microbiol.">
        <title>The Global Catalogue of Microorganisms (GCM) 10K type strain sequencing project: providing services to taxonomists for standard genome sequencing and annotation.</title>
        <authorList>
            <consortium name="The Broad Institute Genomics Platform"/>
            <consortium name="The Broad Institute Genome Sequencing Center for Infectious Disease"/>
            <person name="Wu L."/>
            <person name="Ma J."/>
        </authorList>
    </citation>
    <scope>NUCLEOTIDE SEQUENCE [LARGE SCALE GENOMIC DNA]</scope>
    <source>
        <strain evidence="12">JCM 31404</strain>
    </source>
</reference>
<feature type="binding site" evidence="8">
    <location>
        <position position="145"/>
    </location>
    <ligand>
        <name>1-deoxy-D-xylulose 5-phosphate</name>
        <dbReference type="ChEBI" id="CHEBI:57792"/>
    </ligand>
</feature>
<proteinExistence type="inferred from homology"/>
<dbReference type="Gene3D" id="3.20.20.70">
    <property type="entry name" value="Aldolase class I"/>
    <property type="match status" value="1"/>
</dbReference>
<dbReference type="InterPro" id="IPR033983">
    <property type="entry name" value="Thiazole_synthase_ThiG"/>
</dbReference>
<evidence type="ECO:0000256" key="8">
    <source>
        <dbReference type="HAMAP-Rule" id="MF_00443"/>
    </source>
</evidence>
<dbReference type="EC" id="2.8.1.10" evidence="3 8"/>
<evidence type="ECO:0000256" key="1">
    <source>
        <dbReference type="ARBA" id="ARBA00002834"/>
    </source>
</evidence>
<evidence type="ECO:0000256" key="4">
    <source>
        <dbReference type="ARBA" id="ARBA00022679"/>
    </source>
</evidence>
<feature type="binding site" evidence="8">
    <location>
        <begin position="171"/>
        <end position="172"/>
    </location>
    <ligand>
        <name>1-deoxy-D-xylulose 5-phosphate</name>
        <dbReference type="ChEBI" id="CHEBI:57792"/>
    </ligand>
</feature>
<comment type="pathway">
    <text evidence="2 8">Cofactor biosynthesis; thiamine diphosphate biosynthesis.</text>
</comment>
<dbReference type="InterPro" id="IPR008867">
    <property type="entry name" value="ThiG"/>
</dbReference>
<evidence type="ECO:0000259" key="10">
    <source>
        <dbReference type="Pfam" id="PF05690"/>
    </source>
</evidence>
<name>A0ABQ2RVE2_9DEIO</name>
<evidence type="ECO:0000256" key="5">
    <source>
        <dbReference type="ARBA" id="ARBA00022977"/>
    </source>
</evidence>
<dbReference type="PANTHER" id="PTHR34266">
    <property type="entry name" value="THIAZOLE SYNTHASE"/>
    <property type="match status" value="1"/>
</dbReference>
<evidence type="ECO:0000313" key="12">
    <source>
        <dbReference type="Proteomes" id="UP000634308"/>
    </source>
</evidence>
<comment type="caution">
    <text evidence="11">The sequence shown here is derived from an EMBL/GenBank/DDBJ whole genome shotgun (WGS) entry which is preliminary data.</text>
</comment>
<feature type="binding site" evidence="8">
    <location>
        <begin position="193"/>
        <end position="194"/>
    </location>
    <ligand>
        <name>1-deoxy-D-xylulose 5-phosphate</name>
        <dbReference type="ChEBI" id="CHEBI:57792"/>
    </ligand>
</feature>
<organism evidence="11 12">
    <name type="scientific">Deinococcus seoulensis</name>
    <dbReference type="NCBI Taxonomy" id="1837379"/>
    <lineage>
        <taxon>Bacteria</taxon>
        <taxon>Thermotogati</taxon>
        <taxon>Deinococcota</taxon>
        <taxon>Deinococci</taxon>
        <taxon>Deinococcales</taxon>
        <taxon>Deinococcaceae</taxon>
        <taxon>Deinococcus</taxon>
    </lineage>
</organism>
<protein>
    <recommendedName>
        <fullName evidence="3 8">Thiazole synthase</fullName>
        <ecNumber evidence="3 8">2.8.1.10</ecNumber>
    </recommendedName>
</protein>
<comment type="subcellular location">
    <subcellularLocation>
        <location evidence="8">Cytoplasm</location>
    </subcellularLocation>
</comment>
<comment type="catalytic activity">
    <reaction evidence="7 8">
        <text>[ThiS sulfur-carrier protein]-C-terminal-Gly-aminoethanethioate + 2-iminoacetate + 1-deoxy-D-xylulose 5-phosphate = [ThiS sulfur-carrier protein]-C-terminal Gly-Gly + 2-[(2R,5Z)-2-carboxy-4-methylthiazol-5(2H)-ylidene]ethyl phosphate + 2 H2O + H(+)</text>
        <dbReference type="Rhea" id="RHEA:26297"/>
        <dbReference type="Rhea" id="RHEA-COMP:12909"/>
        <dbReference type="Rhea" id="RHEA-COMP:19908"/>
        <dbReference type="ChEBI" id="CHEBI:15377"/>
        <dbReference type="ChEBI" id="CHEBI:15378"/>
        <dbReference type="ChEBI" id="CHEBI:57792"/>
        <dbReference type="ChEBI" id="CHEBI:62899"/>
        <dbReference type="ChEBI" id="CHEBI:77846"/>
        <dbReference type="ChEBI" id="CHEBI:90778"/>
        <dbReference type="ChEBI" id="CHEBI:232372"/>
        <dbReference type="EC" id="2.8.1.10"/>
    </reaction>
</comment>
<dbReference type="Pfam" id="PF05690">
    <property type="entry name" value="ThiG"/>
    <property type="match status" value="1"/>
</dbReference>
<comment type="subunit">
    <text evidence="8">Homotetramer. Forms heterodimers with either ThiH or ThiS.</text>
</comment>
<feature type="region of interest" description="Disordered" evidence="9">
    <location>
        <begin position="227"/>
        <end position="255"/>
    </location>
</feature>